<dbReference type="GO" id="GO:0003676">
    <property type="term" value="F:nucleic acid binding"/>
    <property type="evidence" value="ECO:0007669"/>
    <property type="project" value="InterPro"/>
</dbReference>
<reference evidence="3 4" key="1">
    <citation type="submission" date="2020-11" db="EMBL/GenBank/DDBJ databases">
        <authorList>
            <person name="Wallbank WR R."/>
            <person name="Pardo Diaz C."/>
            <person name="Kozak K."/>
            <person name="Martin S."/>
            <person name="Jiggins C."/>
            <person name="Moest M."/>
            <person name="Warren A I."/>
            <person name="Generalovic N T."/>
            <person name="Byers J.R.P. K."/>
            <person name="Montejo-Kovacevich G."/>
            <person name="Yen C E."/>
        </authorList>
    </citation>
    <scope>NUCLEOTIDE SEQUENCE [LARGE SCALE GENOMIC DNA]</scope>
</reference>
<dbReference type="PROSITE" id="PS50994">
    <property type="entry name" value="INTEGRASE"/>
    <property type="match status" value="1"/>
</dbReference>
<organism evidence="3 4">
    <name type="scientific">Hermetia illucens</name>
    <name type="common">Black soldier fly</name>
    <dbReference type="NCBI Taxonomy" id="343691"/>
    <lineage>
        <taxon>Eukaryota</taxon>
        <taxon>Metazoa</taxon>
        <taxon>Ecdysozoa</taxon>
        <taxon>Arthropoda</taxon>
        <taxon>Hexapoda</taxon>
        <taxon>Insecta</taxon>
        <taxon>Pterygota</taxon>
        <taxon>Neoptera</taxon>
        <taxon>Endopterygota</taxon>
        <taxon>Diptera</taxon>
        <taxon>Brachycera</taxon>
        <taxon>Stratiomyomorpha</taxon>
        <taxon>Stratiomyidae</taxon>
        <taxon>Hermetiinae</taxon>
        <taxon>Hermetia</taxon>
    </lineage>
</organism>
<gene>
    <name evidence="3" type="ORF">HERILL_LOCUS4974</name>
</gene>
<dbReference type="InterPro" id="IPR036397">
    <property type="entry name" value="RNaseH_sf"/>
</dbReference>
<feature type="compositionally biased region" description="Basic and acidic residues" evidence="1">
    <location>
        <begin position="232"/>
        <end position="247"/>
    </location>
</feature>
<dbReference type="EMBL" id="LR899010">
    <property type="protein sequence ID" value="CAD7081892.1"/>
    <property type="molecule type" value="Genomic_DNA"/>
</dbReference>
<dbReference type="PANTHER" id="PTHR37984:SF5">
    <property type="entry name" value="PROTEIN NYNRIN-LIKE"/>
    <property type="match status" value="1"/>
</dbReference>
<dbReference type="InParanoid" id="A0A7R8UKV8"/>
<protein>
    <recommendedName>
        <fullName evidence="2">Integrase catalytic domain-containing protein</fullName>
    </recommendedName>
</protein>
<dbReference type="AlphaFoldDB" id="A0A7R8UKV8"/>
<feature type="domain" description="Integrase catalytic" evidence="2">
    <location>
        <begin position="34"/>
        <end position="197"/>
    </location>
</feature>
<keyword evidence="4" id="KW-1185">Reference proteome</keyword>
<proteinExistence type="predicted"/>
<dbReference type="InterPro" id="IPR001584">
    <property type="entry name" value="Integrase_cat-core"/>
</dbReference>
<dbReference type="InterPro" id="IPR050951">
    <property type="entry name" value="Retrovirus_Pol_polyprotein"/>
</dbReference>
<dbReference type="SUPFAM" id="SSF53098">
    <property type="entry name" value="Ribonuclease H-like"/>
    <property type="match status" value="1"/>
</dbReference>
<dbReference type="InterPro" id="IPR012337">
    <property type="entry name" value="RNaseH-like_sf"/>
</dbReference>
<dbReference type="Proteomes" id="UP000594454">
    <property type="component" value="Chromosome 2"/>
</dbReference>
<name>A0A7R8UKV8_HERIL</name>
<dbReference type="GO" id="GO:0015074">
    <property type="term" value="P:DNA integration"/>
    <property type="evidence" value="ECO:0007669"/>
    <property type="project" value="InterPro"/>
</dbReference>
<evidence type="ECO:0000256" key="1">
    <source>
        <dbReference type="SAM" id="MobiDB-lite"/>
    </source>
</evidence>
<feature type="region of interest" description="Disordered" evidence="1">
    <location>
        <begin position="228"/>
        <end position="254"/>
    </location>
</feature>
<evidence type="ECO:0000313" key="4">
    <source>
        <dbReference type="Proteomes" id="UP000594454"/>
    </source>
</evidence>
<evidence type="ECO:0000259" key="2">
    <source>
        <dbReference type="PROSITE" id="PS50994"/>
    </source>
</evidence>
<accession>A0A7R8UKV8</accession>
<evidence type="ECO:0000313" key="3">
    <source>
        <dbReference type="EMBL" id="CAD7081892.1"/>
    </source>
</evidence>
<sequence>MHKGISEYIRNCEHGQKFKIIRQNKSLSIVIGELKCQPYERISIDTAGPCCYSGANSSAINGLTIQNNIFKYIRFAPLQDKTGETLMETILKYWILNFGAPVEILSDNAPNLTPGCLKTFYRKLGINMISTSSYHPQTNGAVERSHARLAEYLGTTMDELKEDMDWETRLSLVCLCYNQTIHSTTCCSPHELLFGIKPNVFKVPHTSDIAEDRIDVISNHLRNIRKNASKNDLNKENESKERYDKKTTSKTINY</sequence>
<dbReference type="PANTHER" id="PTHR37984">
    <property type="entry name" value="PROTEIN CBG26694"/>
    <property type="match status" value="1"/>
</dbReference>
<dbReference type="Gene3D" id="3.30.420.10">
    <property type="entry name" value="Ribonuclease H-like superfamily/Ribonuclease H"/>
    <property type="match status" value="1"/>
</dbReference>